<reference evidence="1" key="1">
    <citation type="journal article" date="2015" name="Nature">
        <title>Complex archaea that bridge the gap between prokaryotes and eukaryotes.</title>
        <authorList>
            <person name="Spang A."/>
            <person name="Saw J.H."/>
            <person name="Jorgensen S.L."/>
            <person name="Zaremba-Niedzwiedzka K."/>
            <person name="Martijn J."/>
            <person name="Lind A.E."/>
            <person name="van Eijk R."/>
            <person name="Schleper C."/>
            <person name="Guy L."/>
            <person name="Ettema T.J."/>
        </authorList>
    </citation>
    <scope>NUCLEOTIDE SEQUENCE</scope>
</reference>
<protein>
    <submittedName>
        <fullName evidence="1">Uncharacterized protein</fullName>
    </submittedName>
</protein>
<dbReference type="EMBL" id="LAZR01004085">
    <property type="protein sequence ID" value="KKN11935.1"/>
    <property type="molecule type" value="Genomic_DNA"/>
</dbReference>
<dbReference type="AlphaFoldDB" id="A0A0F9MXD2"/>
<organism evidence="1">
    <name type="scientific">marine sediment metagenome</name>
    <dbReference type="NCBI Taxonomy" id="412755"/>
    <lineage>
        <taxon>unclassified sequences</taxon>
        <taxon>metagenomes</taxon>
        <taxon>ecological metagenomes</taxon>
    </lineage>
</organism>
<evidence type="ECO:0000313" key="1">
    <source>
        <dbReference type="EMBL" id="KKN11935.1"/>
    </source>
</evidence>
<gene>
    <name evidence="1" type="ORF">LCGC14_1021460</name>
</gene>
<sequence>MIVGSELESELENCGICHKSFKQGTAIHHGGPYLGVICPQCYSKNSEKDIELIANMFMVFGGYFGILRDPRFPVNEMIKCLLKEIQTNKGIIPLESLKINLFHLALLHGFTPEEFNMLDNDLLKHRYFT</sequence>
<comment type="caution">
    <text evidence="1">The sequence shown here is derived from an EMBL/GenBank/DDBJ whole genome shotgun (WGS) entry which is preliminary data.</text>
</comment>
<name>A0A0F9MXD2_9ZZZZ</name>
<accession>A0A0F9MXD2</accession>
<proteinExistence type="predicted"/>